<evidence type="ECO:0000256" key="2">
    <source>
        <dbReference type="PROSITE-ProRule" id="PRU01091"/>
    </source>
</evidence>
<dbReference type="NCBIfam" id="NF005568">
    <property type="entry name" value="PRK07239.1"/>
    <property type="match status" value="1"/>
</dbReference>
<feature type="region of interest" description="Disordered" evidence="3">
    <location>
        <begin position="1"/>
        <end position="24"/>
    </location>
</feature>
<dbReference type="GO" id="GO:0000160">
    <property type="term" value="P:phosphorelay signal transduction system"/>
    <property type="evidence" value="ECO:0007669"/>
    <property type="project" value="InterPro"/>
</dbReference>
<dbReference type="Gene3D" id="3.40.50.10090">
    <property type="match status" value="2"/>
</dbReference>
<sequence length="402" mass="42819">MRQQFGGNASETSQAYTGHMAQPKSAPLTGYRVAVTSSRRAEELCALLSRQGAEVCSAPAINMIALPDDDELHRHTMALIADPPDILVVHTGIGFRGWLAAAEGWGLASQLVTALSSARIVSRGPKGTGAVRAAGLHEEWSPESESSQEVLEYLLESGVSGMRVAIQLHGAADAWDPFPEFLGGLRFAGAEVIPIRVYRWKPTPLGGDFDQLVTGIARRQFDAVTFTSAPAAAAVLERSRELSIEDQVLGALRSDVHAMCVGPVTSKPLIRKGVPTSAPERMRLGALARHIAEELPLLGSCTVEVAGHALDIRGTCVLVDGSIKLLSPSGMSVLRALAQRPGDVVARTDLLRVLPGNSNDPHAVDTAVLRLRTALGDKNIIATVVKRGYRLAVDEPQGHPWT</sequence>
<keyword evidence="1 2" id="KW-0238">DNA-binding</keyword>
<dbReference type="InterPro" id="IPR001867">
    <property type="entry name" value="OmpR/PhoB-type_DNA-bd"/>
</dbReference>
<dbReference type="Gene3D" id="1.10.10.10">
    <property type="entry name" value="Winged helix-like DNA-binding domain superfamily/Winged helix DNA-binding domain"/>
    <property type="match status" value="1"/>
</dbReference>
<dbReference type="GO" id="GO:0006780">
    <property type="term" value="P:uroporphyrinogen III biosynthetic process"/>
    <property type="evidence" value="ECO:0007669"/>
    <property type="project" value="InterPro"/>
</dbReference>
<evidence type="ECO:0000313" key="6">
    <source>
        <dbReference type="Proteomes" id="UP000241595"/>
    </source>
</evidence>
<dbReference type="InterPro" id="IPR016032">
    <property type="entry name" value="Sig_transdc_resp-reg_C-effctor"/>
</dbReference>
<evidence type="ECO:0000256" key="3">
    <source>
        <dbReference type="SAM" id="MobiDB-lite"/>
    </source>
</evidence>
<dbReference type="PROSITE" id="PS51755">
    <property type="entry name" value="OMPR_PHOB"/>
    <property type="match status" value="1"/>
</dbReference>
<gene>
    <name evidence="5" type="ORF">MTAB308_2844</name>
</gene>
<dbReference type="PANTHER" id="PTHR40082">
    <property type="entry name" value="BLR5956 PROTEIN"/>
    <property type="match status" value="1"/>
</dbReference>
<dbReference type="GO" id="GO:0004852">
    <property type="term" value="F:uroporphyrinogen-III synthase activity"/>
    <property type="evidence" value="ECO:0007669"/>
    <property type="project" value="InterPro"/>
</dbReference>
<proteinExistence type="predicted"/>
<dbReference type="InterPro" id="IPR036388">
    <property type="entry name" value="WH-like_DNA-bd_sf"/>
</dbReference>
<feature type="DNA-binding region" description="OmpR/PhoB-type" evidence="2">
    <location>
        <begin position="300"/>
        <end position="393"/>
    </location>
</feature>
<evidence type="ECO:0000256" key="1">
    <source>
        <dbReference type="ARBA" id="ARBA00023125"/>
    </source>
</evidence>
<evidence type="ECO:0000313" key="5">
    <source>
        <dbReference type="EMBL" id="SPM29352.1"/>
    </source>
</evidence>
<dbReference type="SUPFAM" id="SSF69618">
    <property type="entry name" value="HemD-like"/>
    <property type="match status" value="1"/>
</dbReference>
<dbReference type="EMBL" id="FTRV01000012">
    <property type="protein sequence ID" value="SPM29352.1"/>
    <property type="molecule type" value="Genomic_DNA"/>
</dbReference>
<dbReference type="CDD" id="cd06578">
    <property type="entry name" value="HemD"/>
    <property type="match status" value="1"/>
</dbReference>
<organism evidence="5 6">
    <name type="scientific">Mycobacterium terramassiliense</name>
    <dbReference type="NCBI Taxonomy" id="1841859"/>
    <lineage>
        <taxon>Bacteria</taxon>
        <taxon>Bacillati</taxon>
        <taxon>Actinomycetota</taxon>
        <taxon>Actinomycetes</taxon>
        <taxon>Mycobacteriales</taxon>
        <taxon>Mycobacteriaceae</taxon>
        <taxon>Mycobacterium</taxon>
    </lineage>
</organism>
<feature type="domain" description="OmpR/PhoB-type" evidence="4">
    <location>
        <begin position="300"/>
        <end position="393"/>
    </location>
</feature>
<dbReference type="STRING" id="1841859.GCA_900157385_02842"/>
<dbReference type="PANTHER" id="PTHR40082:SF1">
    <property type="entry name" value="BLR5956 PROTEIN"/>
    <property type="match status" value="1"/>
</dbReference>
<protein>
    <submittedName>
        <fullName evidence="5">Transcriptional regulator</fullName>
    </submittedName>
</protein>
<reference evidence="5 6" key="1">
    <citation type="submission" date="2017-01" db="EMBL/GenBank/DDBJ databases">
        <authorList>
            <consortium name="Urmite Genomes"/>
        </authorList>
    </citation>
    <scope>NUCLEOTIDE SEQUENCE [LARGE SCALE GENOMIC DNA]</scope>
    <source>
        <strain evidence="5 6">AB308</strain>
    </source>
</reference>
<dbReference type="SMART" id="SM00862">
    <property type="entry name" value="Trans_reg_C"/>
    <property type="match status" value="1"/>
</dbReference>
<dbReference type="Pfam" id="PF02602">
    <property type="entry name" value="HEM4"/>
    <property type="match status" value="1"/>
</dbReference>
<dbReference type="InterPro" id="IPR003754">
    <property type="entry name" value="4pyrrol_synth_uPrphyn_synth"/>
</dbReference>
<accession>A0A2U3NCY3</accession>
<dbReference type="GO" id="GO:0003677">
    <property type="term" value="F:DNA binding"/>
    <property type="evidence" value="ECO:0007669"/>
    <property type="project" value="UniProtKB-UniRule"/>
</dbReference>
<dbReference type="AlphaFoldDB" id="A0A2U3NCY3"/>
<name>A0A2U3NCY3_9MYCO</name>
<dbReference type="InterPro" id="IPR036108">
    <property type="entry name" value="4pyrrol_syn_uPrphyn_synt_sf"/>
</dbReference>
<dbReference type="Proteomes" id="UP000241595">
    <property type="component" value="Unassembled WGS sequence"/>
</dbReference>
<dbReference type="InterPro" id="IPR039793">
    <property type="entry name" value="UROS/Hem4"/>
</dbReference>
<dbReference type="Pfam" id="PF00486">
    <property type="entry name" value="Trans_reg_C"/>
    <property type="match status" value="1"/>
</dbReference>
<feature type="compositionally biased region" description="Polar residues" evidence="3">
    <location>
        <begin position="1"/>
        <end position="16"/>
    </location>
</feature>
<evidence type="ECO:0000259" key="4">
    <source>
        <dbReference type="PROSITE" id="PS51755"/>
    </source>
</evidence>
<keyword evidence="6" id="KW-1185">Reference proteome</keyword>
<dbReference type="GO" id="GO:0006355">
    <property type="term" value="P:regulation of DNA-templated transcription"/>
    <property type="evidence" value="ECO:0007669"/>
    <property type="project" value="InterPro"/>
</dbReference>
<dbReference type="CDD" id="cd00383">
    <property type="entry name" value="trans_reg_C"/>
    <property type="match status" value="1"/>
</dbReference>
<dbReference type="SUPFAM" id="SSF46894">
    <property type="entry name" value="C-terminal effector domain of the bipartite response regulators"/>
    <property type="match status" value="1"/>
</dbReference>